<organism evidence="2 3">
    <name type="scientific">Tegillarca granosa</name>
    <name type="common">Malaysian cockle</name>
    <name type="synonym">Anadara granosa</name>
    <dbReference type="NCBI Taxonomy" id="220873"/>
    <lineage>
        <taxon>Eukaryota</taxon>
        <taxon>Metazoa</taxon>
        <taxon>Spiralia</taxon>
        <taxon>Lophotrochozoa</taxon>
        <taxon>Mollusca</taxon>
        <taxon>Bivalvia</taxon>
        <taxon>Autobranchia</taxon>
        <taxon>Pteriomorphia</taxon>
        <taxon>Arcoida</taxon>
        <taxon>Arcoidea</taxon>
        <taxon>Arcidae</taxon>
        <taxon>Tegillarca</taxon>
    </lineage>
</organism>
<evidence type="ECO:0000313" key="3">
    <source>
        <dbReference type="Proteomes" id="UP001217089"/>
    </source>
</evidence>
<evidence type="ECO:0000313" key="2">
    <source>
        <dbReference type="EMBL" id="KAJ8309085.1"/>
    </source>
</evidence>
<gene>
    <name evidence="2" type="ORF">KUTeg_013959</name>
</gene>
<reference evidence="2 3" key="1">
    <citation type="submission" date="2022-12" db="EMBL/GenBank/DDBJ databases">
        <title>Chromosome-level genome of Tegillarca granosa.</title>
        <authorList>
            <person name="Kim J."/>
        </authorList>
    </citation>
    <scope>NUCLEOTIDE SEQUENCE [LARGE SCALE GENOMIC DNA]</scope>
    <source>
        <strain evidence="2">Teg-2019</strain>
        <tissue evidence="2">Adductor muscle</tissue>
    </source>
</reference>
<accession>A0ABQ9EZ01</accession>
<feature type="chain" id="PRO_5045596186" evidence="1">
    <location>
        <begin position="18"/>
        <end position="366"/>
    </location>
</feature>
<keyword evidence="1" id="KW-0732">Signal</keyword>
<comment type="caution">
    <text evidence="2">The sequence shown here is derived from an EMBL/GenBank/DDBJ whole genome shotgun (WGS) entry which is preliminary data.</text>
</comment>
<proteinExistence type="predicted"/>
<protein>
    <submittedName>
        <fullName evidence="2">Uncharacterized protein</fullName>
    </submittedName>
</protein>
<evidence type="ECO:0000256" key="1">
    <source>
        <dbReference type="SAM" id="SignalP"/>
    </source>
</evidence>
<dbReference type="EMBL" id="JARBDR010000657">
    <property type="protein sequence ID" value="KAJ8309085.1"/>
    <property type="molecule type" value="Genomic_DNA"/>
</dbReference>
<keyword evidence="3" id="KW-1185">Reference proteome</keyword>
<feature type="signal peptide" evidence="1">
    <location>
        <begin position="1"/>
        <end position="17"/>
    </location>
</feature>
<name>A0ABQ9EZ01_TEGGR</name>
<dbReference type="Proteomes" id="UP001217089">
    <property type="component" value="Unassembled WGS sequence"/>
</dbReference>
<sequence>MCRIVIVTILHLKSTWASIFLGGTISWKSEGQRKVTFHEKLGFNLYNGPGCEIGKEGKYVSKLQNEDWKCSSGCTISDVISDVNYFCSSVNIQEQWEQGDKTFSFTFPSTGPFVVSYADAINGHHIQTTVDLRARSDIYKPNSSPITTAKPLYRFPLGCTSVISIPVSDPDGDAVKCRWANSVECGGTCQTLPNAILDEDTCTLEVDSTTLNGYAANQIYKVKITVEDKPKQNILLDTEKYTVSDTISSVPVQFEVHITQQTTACNDRPAFVSDTPGDQAVITSGNGVFNIDLYAMTVGSSTRIKEFVLSTPNGLTVSSPSKDDKGRPNIWYGTMSWSPDSAQQGLSIVCIEAVDDKGIIELLFNV</sequence>